<dbReference type="CDD" id="cd05403">
    <property type="entry name" value="NT_KNTase_like"/>
    <property type="match status" value="1"/>
</dbReference>
<keyword evidence="4" id="KW-1185">Reference proteome</keyword>
<dbReference type="SUPFAM" id="SSF81301">
    <property type="entry name" value="Nucleotidyltransferase"/>
    <property type="match status" value="1"/>
</dbReference>
<accession>A0A2I2KPN8</accession>
<organism evidence="3 4">
    <name type="scientific">Frankia canadensis</name>
    <dbReference type="NCBI Taxonomy" id="1836972"/>
    <lineage>
        <taxon>Bacteria</taxon>
        <taxon>Bacillati</taxon>
        <taxon>Actinomycetota</taxon>
        <taxon>Actinomycetes</taxon>
        <taxon>Frankiales</taxon>
        <taxon>Frankiaceae</taxon>
        <taxon>Frankia</taxon>
    </lineage>
</organism>
<evidence type="ECO:0000313" key="3">
    <source>
        <dbReference type="EMBL" id="SNQ47622.1"/>
    </source>
</evidence>
<evidence type="ECO:0000256" key="1">
    <source>
        <dbReference type="SAM" id="MobiDB-lite"/>
    </source>
</evidence>
<protein>
    <recommendedName>
        <fullName evidence="2">Polymerase nucleotidyl transferase domain-containing protein</fullName>
    </recommendedName>
</protein>
<dbReference type="AlphaFoldDB" id="A0A2I2KPN8"/>
<feature type="region of interest" description="Disordered" evidence="1">
    <location>
        <begin position="131"/>
        <end position="153"/>
    </location>
</feature>
<dbReference type="EMBL" id="FZMO01000112">
    <property type="protein sequence ID" value="SNQ47622.1"/>
    <property type="molecule type" value="Genomic_DNA"/>
</dbReference>
<gene>
    <name evidence="3" type="ORF">FRACA_20018</name>
</gene>
<name>A0A2I2KPN8_9ACTN</name>
<evidence type="ECO:0000259" key="2">
    <source>
        <dbReference type="Pfam" id="PF01909"/>
    </source>
</evidence>
<feature type="compositionally biased region" description="Low complexity" evidence="1">
    <location>
        <begin position="131"/>
        <end position="143"/>
    </location>
</feature>
<feature type="domain" description="Polymerase nucleotidyl transferase" evidence="2">
    <location>
        <begin position="91"/>
        <end position="121"/>
    </location>
</feature>
<dbReference type="InterPro" id="IPR043519">
    <property type="entry name" value="NT_sf"/>
</dbReference>
<reference evidence="3 4" key="1">
    <citation type="submission" date="2017-06" db="EMBL/GenBank/DDBJ databases">
        <authorList>
            <person name="Kim H.J."/>
            <person name="Triplett B.A."/>
        </authorList>
    </citation>
    <scope>NUCLEOTIDE SEQUENCE [LARGE SCALE GENOMIC DNA]</scope>
    <source>
        <strain evidence="3">FRACA_ARgP5</strain>
    </source>
</reference>
<proteinExistence type="predicted"/>
<dbReference type="InterPro" id="IPR002934">
    <property type="entry name" value="Polymerase_NTP_transf_dom"/>
</dbReference>
<dbReference type="Gene3D" id="3.30.460.10">
    <property type="entry name" value="Beta Polymerase, domain 2"/>
    <property type="match status" value="1"/>
</dbReference>
<dbReference type="Pfam" id="PF01909">
    <property type="entry name" value="NTP_transf_2"/>
    <property type="match status" value="1"/>
</dbReference>
<sequence>MRWPGTPTMSGVMSWQPAGCVRARKNRSSAAPAAGATTSARACSPPAEWFARQSDVGGRRTYGGAWVVRSSSSGGDNGRVTVDLRDSRIAEVCRRYGVAELSVFGSVARGEDTDSSDVDLLSEAMEAAKSAAASHRPLAASRATARPVSAAPR</sequence>
<evidence type="ECO:0000313" key="4">
    <source>
        <dbReference type="Proteomes" id="UP000234331"/>
    </source>
</evidence>
<dbReference type="Proteomes" id="UP000234331">
    <property type="component" value="Unassembled WGS sequence"/>
</dbReference>
<dbReference type="GO" id="GO:0016779">
    <property type="term" value="F:nucleotidyltransferase activity"/>
    <property type="evidence" value="ECO:0007669"/>
    <property type="project" value="InterPro"/>
</dbReference>